<dbReference type="AlphaFoldDB" id="A0A8J7GRP3"/>
<evidence type="ECO:0000256" key="3">
    <source>
        <dbReference type="ARBA" id="ARBA00023163"/>
    </source>
</evidence>
<dbReference type="SUPFAM" id="SSF46689">
    <property type="entry name" value="Homeodomain-like"/>
    <property type="match status" value="1"/>
</dbReference>
<dbReference type="PROSITE" id="PS50977">
    <property type="entry name" value="HTH_TETR_2"/>
    <property type="match status" value="1"/>
</dbReference>
<dbReference type="GO" id="GO:0000976">
    <property type="term" value="F:transcription cis-regulatory region binding"/>
    <property type="evidence" value="ECO:0007669"/>
    <property type="project" value="TreeGrafter"/>
</dbReference>
<dbReference type="InterPro" id="IPR001647">
    <property type="entry name" value="HTH_TetR"/>
</dbReference>
<dbReference type="InterPro" id="IPR009057">
    <property type="entry name" value="Homeodomain-like_sf"/>
</dbReference>
<keyword evidence="1" id="KW-0805">Transcription regulation</keyword>
<dbReference type="PANTHER" id="PTHR30055:SF234">
    <property type="entry name" value="HTH-TYPE TRANSCRIPTIONAL REGULATOR BETI"/>
    <property type="match status" value="1"/>
</dbReference>
<dbReference type="PANTHER" id="PTHR30055">
    <property type="entry name" value="HTH-TYPE TRANSCRIPTIONAL REGULATOR RUTR"/>
    <property type="match status" value="1"/>
</dbReference>
<dbReference type="RefSeq" id="WP_231398731.1">
    <property type="nucleotide sequence ID" value="NZ_BONS01000002.1"/>
</dbReference>
<dbReference type="InterPro" id="IPR050109">
    <property type="entry name" value="HTH-type_TetR-like_transc_reg"/>
</dbReference>
<keyword evidence="7" id="KW-1185">Reference proteome</keyword>
<dbReference type="Pfam" id="PF21597">
    <property type="entry name" value="TetR_C_43"/>
    <property type="match status" value="1"/>
</dbReference>
<dbReference type="PRINTS" id="PR00455">
    <property type="entry name" value="HTHTETR"/>
</dbReference>
<dbReference type="GO" id="GO:0003700">
    <property type="term" value="F:DNA-binding transcription factor activity"/>
    <property type="evidence" value="ECO:0007669"/>
    <property type="project" value="TreeGrafter"/>
</dbReference>
<dbReference type="Pfam" id="PF00440">
    <property type="entry name" value="TetR_N"/>
    <property type="match status" value="1"/>
</dbReference>
<evidence type="ECO:0000259" key="5">
    <source>
        <dbReference type="PROSITE" id="PS50977"/>
    </source>
</evidence>
<evidence type="ECO:0000313" key="6">
    <source>
        <dbReference type="EMBL" id="MBG6135736.1"/>
    </source>
</evidence>
<dbReference type="EMBL" id="JADOUF010000001">
    <property type="protein sequence ID" value="MBG6135736.1"/>
    <property type="molecule type" value="Genomic_DNA"/>
</dbReference>
<feature type="domain" description="HTH tetR-type" evidence="5">
    <location>
        <begin position="16"/>
        <end position="75"/>
    </location>
</feature>
<evidence type="ECO:0000256" key="2">
    <source>
        <dbReference type="ARBA" id="ARBA00023125"/>
    </source>
</evidence>
<name>A0A8J7GRP3_9ACTN</name>
<dbReference type="SUPFAM" id="SSF48498">
    <property type="entry name" value="Tetracyclin repressor-like, C-terminal domain"/>
    <property type="match status" value="1"/>
</dbReference>
<evidence type="ECO:0000256" key="4">
    <source>
        <dbReference type="PROSITE-ProRule" id="PRU00335"/>
    </source>
</evidence>
<dbReference type="InterPro" id="IPR036271">
    <property type="entry name" value="Tet_transcr_reg_TetR-rel_C_sf"/>
</dbReference>
<proteinExistence type="predicted"/>
<accession>A0A8J7GRP3</accession>
<keyword evidence="2 4" id="KW-0238">DNA-binding</keyword>
<feature type="DNA-binding region" description="H-T-H motif" evidence="4">
    <location>
        <begin position="38"/>
        <end position="57"/>
    </location>
</feature>
<protein>
    <submittedName>
        <fullName evidence="6">AcrR family transcriptional regulator</fullName>
    </submittedName>
</protein>
<evidence type="ECO:0000256" key="1">
    <source>
        <dbReference type="ARBA" id="ARBA00023015"/>
    </source>
</evidence>
<sequence length="219" mass="24123">MATRKAPAGPLRQDARRNRTALVVAAKAAFAEEGLNAALEGVARRAGVAVGTLYRHFPTRMDLVAAVIADKKRAWIKAAEAAVVMEPAWDGLVFFLERTCELQAGDLAFNDIASMRFPHAGIEAARKRAYDLGRRIVERAQAEGSLRADVTAEDLAFIVWALSRVSEATFAIDPKAWRRYLALTLDGYRAVAANPLPAPPLRPRQVLRAQLQLGRRRLR</sequence>
<reference evidence="6" key="1">
    <citation type="submission" date="2020-11" db="EMBL/GenBank/DDBJ databases">
        <title>Sequencing the genomes of 1000 actinobacteria strains.</title>
        <authorList>
            <person name="Klenk H.-P."/>
        </authorList>
    </citation>
    <scope>NUCLEOTIDE SEQUENCE</scope>
    <source>
        <strain evidence="6">DSM 45356</strain>
    </source>
</reference>
<organism evidence="6 7">
    <name type="scientific">Longispora fulva</name>
    <dbReference type="NCBI Taxonomy" id="619741"/>
    <lineage>
        <taxon>Bacteria</taxon>
        <taxon>Bacillati</taxon>
        <taxon>Actinomycetota</taxon>
        <taxon>Actinomycetes</taxon>
        <taxon>Micromonosporales</taxon>
        <taxon>Micromonosporaceae</taxon>
        <taxon>Longispora</taxon>
    </lineage>
</organism>
<keyword evidence="3" id="KW-0804">Transcription</keyword>
<dbReference type="InterPro" id="IPR049445">
    <property type="entry name" value="TetR_SbtR-like_C"/>
</dbReference>
<dbReference type="Gene3D" id="1.10.357.10">
    <property type="entry name" value="Tetracycline Repressor, domain 2"/>
    <property type="match status" value="1"/>
</dbReference>
<gene>
    <name evidence="6" type="ORF">IW245_001930</name>
</gene>
<comment type="caution">
    <text evidence="6">The sequence shown here is derived from an EMBL/GenBank/DDBJ whole genome shotgun (WGS) entry which is preliminary data.</text>
</comment>
<evidence type="ECO:0000313" key="7">
    <source>
        <dbReference type="Proteomes" id="UP000622552"/>
    </source>
</evidence>
<dbReference type="Proteomes" id="UP000622552">
    <property type="component" value="Unassembled WGS sequence"/>
</dbReference>